<dbReference type="Pfam" id="PF13840">
    <property type="entry name" value="ACT_7"/>
    <property type="match status" value="1"/>
</dbReference>
<dbReference type="InterPro" id="IPR027795">
    <property type="entry name" value="CASTOR_ACT_dom"/>
</dbReference>
<evidence type="ECO:0000313" key="2">
    <source>
        <dbReference type="EMBL" id="HHO57991.1"/>
    </source>
</evidence>
<organism evidence="2">
    <name type="scientific">Oceanithermus profundus</name>
    <dbReference type="NCBI Taxonomy" id="187137"/>
    <lineage>
        <taxon>Bacteria</taxon>
        <taxon>Thermotogati</taxon>
        <taxon>Deinococcota</taxon>
        <taxon>Deinococci</taxon>
        <taxon>Thermales</taxon>
        <taxon>Thermaceae</taxon>
        <taxon>Oceanithermus</taxon>
    </lineage>
</organism>
<name>A0A7C5SRK1_9DEIN</name>
<gene>
    <name evidence="2" type="ORF">ENJ85_02350</name>
</gene>
<dbReference type="InterPro" id="IPR045865">
    <property type="entry name" value="ACT-like_dom_sf"/>
</dbReference>
<dbReference type="InterPro" id="IPR051719">
    <property type="entry name" value="CASTOR_mTORC1"/>
</dbReference>
<evidence type="ECO:0000259" key="1">
    <source>
        <dbReference type="Pfam" id="PF13840"/>
    </source>
</evidence>
<dbReference type="EMBL" id="DRNZ01000152">
    <property type="protein sequence ID" value="HHO57991.1"/>
    <property type="molecule type" value="Genomic_DNA"/>
</dbReference>
<accession>A0A7C5SRK1</accession>
<dbReference type="Proteomes" id="UP000886105">
    <property type="component" value="Unassembled WGS sequence"/>
</dbReference>
<dbReference type="Gene3D" id="3.30.2130.10">
    <property type="entry name" value="VC0802-like"/>
    <property type="match status" value="1"/>
</dbReference>
<protein>
    <submittedName>
        <fullName evidence="2">ACT domain-containing protein</fullName>
    </submittedName>
</protein>
<proteinExistence type="predicted"/>
<comment type="caution">
    <text evidence="2">The sequence shown here is derived from an EMBL/GenBank/DDBJ whole genome shotgun (WGS) entry which is preliminary data.</text>
</comment>
<feature type="domain" description="CASTOR ACT" evidence="1">
    <location>
        <begin position="53"/>
        <end position="112"/>
    </location>
</feature>
<dbReference type="PANTHER" id="PTHR31131">
    <property type="entry name" value="CHROMOSOME 1, WHOLE GENOME SHOTGUN SEQUENCE"/>
    <property type="match status" value="1"/>
</dbReference>
<dbReference type="SUPFAM" id="SSF55021">
    <property type="entry name" value="ACT-like"/>
    <property type="match status" value="1"/>
</dbReference>
<dbReference type="AlphaFoldDB" id="A0A7C5SRK1"/>
<dbReference type="PANTHER" id="PTHR31131:SF6">
    <property type="entry name" value="CASTOR ACT DOMAIN-CONTAINING PROTEIN"/>
    <property type="match status" value="1"/>
</dbReference>
<sequence>MRLWLLAERYAVCTAPHPLAPGPGALAAVLRDADGCTWVGPEAAAPQAATCRGGWRVLAVEGPLDFGLTGVLAALTAPLAEAEEPVFALSTWSTDFLLVPAERLEAARAALTAAGHVLTDAEDAG</sequence>
<reference evidence="2" key="1">
    <citation type="journal article" date="2020" name="mSystems">
        <title>Genome- and Community-Level Interaction Insights into Carbon Utilization and Element Cycling Functions of Hydrothermarchaeota in Hydrothermal Sediment.</title>
        <authorList>
            <person name="Zhou Z."/>
            <person name="Liu Y."/>
            <person name="Xu W."/>
            <person name="Pan J."/>
            <person name="Luo Z.H."/>
            <person name="Li M."/>
        </authorList>
    </citation>
    <scope>NUCLEOTIDE SEQUENCE [LARGE SCALE GENOMIC DNA]</scope>
    <source>
        <strain evidence="2">HyVt-523</strain>
    </source>
</reference>